<evidence type="ECO:0000256" key="2">
    <source>
        <dbReference type="ARBA" id="ARBA00023125"/>
    </source>
</evidence>
<keyword evidence="3" id="KW-0804">Transcription</keyword>
<gene>
    <name evidence="6" type="ORF">SAMN05421541_109442</name>
</gene>
<evidence type="ECO:0000313" key="7">
    <source>
        <dbReference type="Proteomes" id="UP000199645"/>
    </source>
</evidence>
<dbReference type="Proteomes" id="UP000199645">
    <property type="component" value="Unassembled WGS sequence"/>
</dbReference>
<dbReference type="InterPro" id="IPR001647">
    <property type="entry name" value="HTH_TetR"/>
</dbReference>
<accession>A0A1I2I8W8</accession>
<proteinExistence type="predicted"/>
<dbReference type="EMBL" id="FONV01000009">
    <property type="protein sequence ID" value="SFF38684.1"/>
    <property type="molecule type" value="Genomic_DNA"/>
</dbReference>
<evidence type="ECO:0000313" key="6">
    <source>
        <dbReference type="EMBL" id="SFF38684.1"/>
    </source>
</evidence>
<evidence type="ECO:0000256" key="4">
    <source>
        <dbReference type="PROSITE-ProRule" id="PRU00335"/>
    </source>
</evidence>
<evidence type="ECO:0000256" key="1">
    <source>
        <dbReference type="ARBA" id="ARBA00023015"/>
    </source>
</evidence>
<reference evidence="6 7" key="1">
    <citation type="submission" date="2016-10" db="EMBL/GenBank/DDBJ databases">
        <authorList>
            <person name="de Groot N.N."/>
        </authorList>
    </citation>
    <scope>NUCLEOTIDE SEQUENCE [LARGE SCALE GENOMIC DNA]</scope>
    <source>
        <strain evidence="6 7">DSM 43019</strain>
    </source>
</reference>
<dbReference type="InterPro" id="IPR050109">
    <property type="entry name" value="HTH-type_TetR-like_transc_reg"/>
</dbReference>
<dbReference type="AlphaFoldDB" id="A0A1I2I8W8"/>
<protein>
    <submittedName>
        <fullName evidence="6">DNA-binding transcriptional regulator, AcrR family</fullName>
    </submittedName>
</protein>
<dbReference type="GO" id="GO:0000976">
    <property type="term" value="F:transcription cis-regulatory region binding"/>
    <property type="evidence" value="ECO:0007669"/>
    <property type="project" value="TreeGrafter"/>
</dbReference>
<sequence>MSEGDGRADQGRVRRRGATGAADDAALRAALIEAARRQLASAPGGDIATRAVCEEVGVTQPVLYRLFGDKNGLLDAVADDAFERYAQRKQELEVTDDPVADLHAGWTDHMAFAAENPAVYQLMFAPRAHAAATTYHRILELLEATLMRCAAAGALAVTPRQAARMILPANIGVTLSRIAQPHLFDDPGLPDRTRDAVFAAVLTGPARPSEPDPIRATARQMRSQLALTGTDALEPVEVALLDRWLERIDDAG</sequence>
<dbReference type="RefSeq" id="WP_093618288.1">
    <property type="nucleotide sequence ID" value="NZ_BOMT01000052.1"/>
</dbReference>
<dbReference type="PANTHER" id="PTHR30055:SF234">
    <property type="entry name" value="HTH-TYPE TRANSCRIPTIONAL REGULATOR BETI"/>
    <property type="match status" value="1"/>
</dbReference>
<organism evidence="6 7">
    <name type="scientific">Actinoplanes philippinensis</name>
    <dbReference type="NCBI Taxonomy" id="35752"/>
    <lineage>
        <taxon>Bacteria</taxon>
        <taxon>Bacillati</taxon>
        <taxon>Actinomycetota</taxon>
        <taxon>Actinomycetes</taxon>
        <taxon>Micromonosporales</taxon>
        <taxon>Micromonosporaceae</taxon>
        <taxon>Actinoplanes</taxon>
    </lineage>
</organism>
<dbReference type="InterPro" id="IPR036271">
    <property type="entry name" value="Tet_transcr_reg_TetR-rel_C_sf"/>
</dbReference>
<keyword evidence="7" id="KW-1185">Reference proteome</keyword>
<evidence type="ECO:0000256" key="3">
    <source>
        <dbReference type="ARBA" id="ARBA00023163"/>
    </source>
</evidence>
<dbReference type="PANTHER" id="PTHR30055">
    <property type="entry name" value="HTH-TYPE TRANSCRIPTIONAL REGULATOR RUTR"/>
    <property type="match status" value="1"/>
</dbReference>
<name>A0A1I2I8W8_9ACTN</name>
<feature type="DNA-binding region" description="H-T-H motif" evidence="4">
    <location>
        <begin position="48"/>
        <end position="67"/>
    </location>
</feature>
<dbReference type="SUPFAM" id="SSF48498">
    <property type="entry name" value="Tetracyclin repressor-like, C-terminal domain"/>
    <property type="match status" value="1"/>
</dbReference>
<dbReference type="PROSITE" id="PS50977">
    <property type="entry name" value="HTH_TETR_2"/>
    <property type="match status" value="1"/>
</dbReference>
<dbReference type="Gene3D" id="1.10.357.10">
    <property type="entry name" value="Tetracycline Repressor, domain 2"/>
    <property type="match status" value="1"/>
</dbReference>
<feature type="domain" description="HTH tetR-type" evidence="5">
    <location>
        <begin position="25"/>
        <end position="85"/>
    </location>
</feature>
<dbReference type="STRING" id="35752.SAMN05421541_109442"/>
<keyword evidence="1" id="KW-0805">Transcription regulation</keyword>
<dbReference type="InterPro" id="IPR009057">
    <property type="entry name" value="Homeodomain-like_sf"/>
</dbReference>
<dbReference type="SUPFAM" id="SSF46689">
    <property type="entry name" value="Homeodomain-like"/>
    <property type="match status" value="1"/>
</dbReference>
<evidence type="ECO:0000259" key="5">
    <source>
        <dbReference type="PROSITE" id="PS50977"/>
    </source>
</evidence>
<dbReference type="Pfam" id="PF00440">
    <property type="entry name" value="TetR_N"/>
    <property type="match status" value="1"/>
</dbReference>
<keyword evidence="2 4" id="KW-0238">DNA-binding</keyword>
<dbReference type="OrthoDB" id="3784817at2"/>
<dbReference type="GO" id="GO:0003700">
    <property type="term" value="F:DNA-binding transcription factor activity"/>
    <property type="evidence" value="ECO:0007669"/>
    <property type="project" value="TreeGrafter"/>
</dbReference>